<evidence type="ECO:0000313" key="5">
    <source>
        <dbReference type="EMBL" id="ERF61438.1"/>
    </source>
</evidence>
<dbReference type="CDD" id="cd00130">
    <property type="entry name" value="PAS"/>
    <property type="match status" value="1"/>
</dbReference>
<dbReference type="InterPro" id="IPR013668">
    <property type="entry name" value="RNase_R_HTH_12"/>
</dbReference>
<dbReference type="PROSITE" id="PS50112">
    <property type="entry name" value="PAS"/>
    <property type="match status" value="1"/>
</dbReference>
<evidence type="ECO:0000313" key="7">
    <source>
        <dbReference type="Proteomes" id="UP000016412"/>
    </source>
</evidence>
<dbReference type="AlphaFoldDB" id="U2LK22"/>
<feature type="domain" description="Sigma-54 factor interaction" evidence="3">
    <location>
        <begin position="339"/>
        <end position="564"/>
    </location>
</feature>
<dbReference type="SMART" id="SM00382">
    <property type="entry name" value="AAA"/>
    <property type="match status" value="1"/>
</dbReference>
<evidence type="ECO:0000313" key="6">
    <source>
        <dbReference type="EMBL" id="ERK04581.1"/>
    </source>
</evidence>
<evidence type="ECO:0000256" key="1">
    <source>
        <dbReference type="ARBA" id="ARBA00022741"/>
    </source>
</evidence>
<evidence type="ECO:0000256" key="2">
    <source>
        <dbReference type="ARBA" id="ARBA00022840"/>
    </source>
</evidence>
<comment type="caution">
    <text evidence="5">The sequence shown here is derived from an EMBL/GenBank/DDBJ whole genome shotgun (WGS) entry which is preliminary data.</text>
</comment>
<dbReference type="Gene3D" id="1.10.8.60">
    <property type="match status" value="1"/>
</dbReference>
<dbReference type="Gene3D" id="3.30.450.20">
    <property type="entry name" value="PAS domain"/>
    <property type="match status" value="1"/>
</dbReference>
<dbReference type="SUPFAM" id="SSF55785">
    <property type="entry name" value="PYP-like sensor domain (PAS domain)"/>
    <property type="match status" value="1"/>
</dbReference>
<evidence type="ECO:0000259" key="3">
    <source>
        <dbReference type="PROSITE" id="PS50045"/>
    </source>
</evidence>
<protein>
    <submittedName>
        <fullName evidence="5">Sigma-54 interaction domain protein</fullName>
    </submittedName>
</protein>
<keyword evidence="2" id="KW-0067">ATP-binding</keyword>
<dbReference type="InterPro" id="IPR035965">
    <property type="entry name" value="PAS-like_dom_sf"/>
</dbReference>
<dbReference type="InterPro" id="IPR000014">
    <property type="entry name" value="PAS"/>
</dbReference>
<evidence type="ECO:0000259" key="4">
    <source>
        <dbReference type="PROSITE" id="PS50112"/>
    </source>
</evidence>
<dbReference type="EMBL" id="AUZJ01000013">
    <property type="protein sequence ID" value="ERF61438.1"/>
    <property type="molecule type" value="Genomic_DNA"/>
</dbReference>
<proteinExistence type="predicted"/>
<dbReference type="Proteomes" id="UP000016412">
    <property type="component" value="Unassembled WGS sequence"/>
</dbReference>
<dbReference type="PANTHER" id="PTHR32071">
    <property type="entry name" value="TRANSCRIPTIONAL REGULATORY PROTEIN"/>
    <property type="match status" value="1"/>
</dbReference>
<dbReference type="eggNOG" id="COG3829">
    <property type="taxonomic scope" value="Bacteria"/>
</dbReference>
<gene>
    <name evidence="6" type="ORF">HMPREF0860_0739</name>
    <name evidence="5" type="ORF">HMPREF1325_2216</name>
</gene>
<dbReference type="Gene3D" id="3.40.50.300">
    <property type="entry name" value="P-loop containing nucleotide triphosphate hydrolases"/>
    <property type="match status" value="1"/>
</dbReference>
<dbReference type="PROSITE" id="PS50045">
    <property type="entry name" value="SIGMA54_INTERACT_4"/>
    <property type="match status" value="1"/>
</dbReference>
<dbReference type="Pfam" id="PF08461">
    <property type="entry name" value="WHD_RNase_R"/>
    <property type="match status" value="1"/>
</dbReference>
<dbReference type="InterPro" id="IPR002078">
    <property type="entry name" value="Sigma_54_int"/>
</dbReference>
<dbReference type="OrthoDB" id="9803970at2"/>
<keyword evidence="8" id="KW-1185">Reference proteome</keyword>
<dbReference type="FunFam" id="3.40.50.300:FF:000006">
    <property type="entry name" value="DNA-binding transcriptional regulator NtrC"/>
    <property type="match status" value="1"/>
</dbReference>
<dbReference type="InterPro" id="IPR003593">
    <property type="entry name" value="AAA+_ATPase"/>
</dbReference>
<dbReference type="PROSITE" id="PS00675">
    <property type="entry name" value="SIGMA54_INTERACT_1"/>
    <property type="match status" value="1"/>
</dbReference>
<sequence>MKTIAVIAYDKVSADVYAEQVRYFMGAKASVFSYSTREYFNDIRPADLYLISTCACTDLNNLQKQLPSNGEVTIIQVTIRKESLKQLLKIPQGTKALVVNLSHKMAIETMALFNRFGIDNIECYPCSPNETYRPDITFAVTPGESRYVPKEVTDVLDIGPRLLSGDTVVELLLKSDCEELLEEEKIKKYLKDIVDDNYNFNRMFYRSIRMEGLFDNLQNMLDIGIICIDAEGTVFYLNKKAEEILAVSKKAVVGKKSDGVLPFIPFGDFLISQKAVKEHMLKIRNVDMTLNITPIVKGNSFVGAMAAIQRFSDEEYRQHKLRRQLMNKGHAAKYTFDSIIGSSAAVRRAKEVAAKMACRTAPVLLTGESGTGKELFAHAIHAASERHGYPFVAINCAAIPDSLMESELFGYEEGAFTGAKKGGKMGFFEFAHRGTLFLDEIEGMSKALQLKLLRVIQEKEVLRIGGNSVINVDVRIIAATNENLGESVRLGRFRKDLYYRLNVLSLELPPLRERGTDVLELIDNFKKRLHSDFTLANETERILLDQEWDGNIRQLKNCVEYLACLNKAEIVPDDLPADLQIKRKKTETLERCFEAQGRSEVSVPHPVFSSVSSAPHFETESVRFFPSDGSVKYAQLFLLEQMKRRAKEGKSCGRRFLLQQIRDAGYIVGEKEVRDLLQDMAAKRFIDVKKGRNGARITENGLKWFNVNK</sequence>
<name>U2LK22_TRESO</name>
<dbReference type="InterPro" id="IPR025662">
    <property type="entry name" value="Sigma_54_int_dom_ATP-bd_1"/>
</dbReference>
<keyword evidence="1" id="KW-0547">Nucleotide-binding</keyword>
<dbReference type="Pfam" id="PF25601">
    <property type="entry name" value="AAA_lid_14"/>
    <property type="match status" value="1"/>
</dbReference>
<dbReference type="CDD" id="cd00009">
    <property type="entry name" value="AAA"/>
    <property type="match status" value="1"/>
</dbReference>
<organism evidence="5 7">
    <name type="scientific">Treponema socranskii subsp. socranskii VPI DR56BR1116 = ATCC 35536</name>
    <dbReference type="NCBI Taxonomy" id="1125725"/>
    <lineage>
        <taxon>Bacteria</taxon>
        <taxon>Pseudomonadati</taxon>
        <taxon>Spirochaetota</taxon>
        <taxon>Spirochaetia</taxon>
        <taxon>Spirochaetales</taxon>
        <taxon>Treponemataceae</taxon>
        <taxon>Treponema</taxon>
    </lineage>
</organism>
<dbReference type="GO" id="GO:0005524">
    <property type="term" value="F:ATP binding"/>
    <property type="evidence" value="ECO:0007669"/>
    <property type="project" value="UniProtKB-KW"/>
</dbReference>
<dbReference type="SUPFAM" id="SSF52540">
    <property type="entry name" value="P-loop containing nucleoside triphosphate hydrolases"/>
    <property type="match status" value="1"/>
</dbReference>
<dbReference type="STRING" id="1125725.HMPREF1325_2216"/>
<dbReference type="InterPro" id="IPR058031">
    <property type="entry name" value="AAA_lid_NorR"/>
</dbReference>
<dbReference type="GO" id="GO:0006355">
    <property type="term" value="P:regulation of DNA-templated transcription"/>
    <property type="evidence" value="ECO:0007669"/>
    <property type="project" value="InterPro"/>
</dbReference>
<dbReference type="EMBL" id="AVQI01000020">
    <property type="protein sequence ID" value="ERK04581.1"/>
    <property type="molecule type" value="Genomic_DNA"/>
</dbReference>
<evidence type="ECO:0000313" key="8">
    <source>
        <dbReference type="Proteomes" id="UP000016646"/>
    </source>
</evidence>
<accession>U2LK22</accession>
<dbReference type="Pfam" id="PF00158">
    <property type="entry name" value="Sigma54_activat"/>
    <property type="match status" value="1"/>
</dbReference>
<feature type="domain" description="PAS" evidence="4">
    <location>
        <begin position="210"/>
        <end position="255"/>
    </location>
</feature>
<dbReference type="Proteomes" id="UP000016646">
    <property type="component" value="Unassembled WGS sequence"/>
</dbReference>
<reference evidence="7 8" key="1">
    <citation type="submission" date="2013-08" db="EMBL/GenBank/DDBJ databases">
        <authorList>
            <person name="Durkin A.S."/>
            <person name="Haft D.R."/>
            <person name="McCorrison J."/>
            <person name="Torralba M."/>
            <person name="Gillis M."/>
            <person name="Haft D.H."/>
            <person name="Methe B."/>
            <person name="Sutton G."/>
            <person name="Nelson K.E."/>
        </authorList>
    </citation>
    <scope>NUCLEOTIDE SEQUENCE [LARGE SCALE GENOMIC DNA]</scope>
    <source>
        <strain evidence="6 8">ATCC 35536</strain>
        <strain evidence="5 7">VPI DR56BR1116</strain>
    </source>
</reference>
<dbReference type="PANTHER" id="PTHR32071:SF57">
    <property type="entry name" value="C4-DICARBOXYLATE TRANSPORT TRANSCRIPTIONAL REGULATORY PROTEIN DCTD"/>
    <property type="match status" value="1"/>
</dbReference>
<dbReference type="InterPro" id="IPR027417">
    <property type="entry name" value="P-loop_NTPase"/>
</dbReference>
<dbReference type="PATRIC" id="fig|1125725.3.peg.664"/>